<feature type="non-terminal residue" evidence="1">
    <location>
        <position position="118"/>
    </location>
</feature>
<gene>
    <name evidence="1" type="ORF">S01H4_38343</name>
</gene>
<reference evidence="1" key="1">
    <citation type="journal article" date="2014" name="Front. Microbiol.">
        <title>High frequency of phylogenetically diverse reductive dehalogenase-homologous genes in deep subseafloor sedimentary metagenomes.</title>
        <authorList>
            <person name="Kawai M."/>
            <person name="Futagami T."/>
            <person name="Toyoda A."/>
            <person name="Takaki Y."/>
            <person name="Nishi S."/>
            <person name="Hori S."/>
            <person name="Arai W."/>
            <person name="Tsubouchi T."/>
            <person name="Morono Y."/>
            <person name="Uchiyama I."/>
            <person name="Ito T."/>
            <person name="Fujiyama A."/>
            <person name="Inagaki F."/>
            <person name="Takami H."/>
        </authorList>
    </citation>
    <scope>NUCLEOTIDE SEQUENCE</scope>
    <source>
        <strain evidence="1">Expedition CK06-06</strain>
    </source>
</reference>
<name>X1CC68_9ZZZZ</name>
<comment type="caution">
    <text evidence="1">The sequence shown here is derived from an EMBL/GenBank/DDBJ whole genome shotgun (WGS) entry which is preliminary data.</text>
</comment>
<protein>
    <recommendedName>
        <fullName evidence="2">PspA/IM30 family protein</fullName>
    </recommendedName>
</protein>
<evidence type="ECO:0008006" key="2">
    <source>
        <dbReference type="Google" id="ProtNLM"/>
    </source>
</evidence>
<proteinExistence type="predicted"/>
<dbReference type="EMBL" id="BART01020673">
    <property type="protein sequence ID" value="GAH05147.1"/>
    <property type="molecule type" value="Genomic_DNA"/>
</dbReference>
<organism evidence="1">
    <name type="scientific">marine sediment metagenome</name>
    <dbReference type="NCBI Taxonomy" id="412755"/>
    <lineage>
        <taxon>unclassified sequences</taxon>
        <taxon>metagenomes</taxon>
        <taxon>ecological metagenomes</taxon>
    </lineage>
</organism>
<accession>X1CC68</accession>
<evidence type="ECO:0000313" key="1">
    <source>
        <dbReference type="EMBL" id="GAH05147.1"/>
    </source>
</evidence>
<dbReference type="AlphaFoldDB" id="X1CC68"/>
<sequence>MNALIENLRRALSGAFDDYRDKNRDQQNLAAKEAIHAENKLVQMQRELRNISDCRDLSRKVILNDISGLRKYIQSTEMQKDSEQIEMESTAKEIADTKVKIREKLKYDPITNELQRIV</sequence>